<evidence type="ECO:0000313" key="2">
    <source>
        <dbReference type="Proteomes" id="UP000051221"/>
    </source>
</evidence>
<name>A0A0Q2RPG0_VIBFU</name>
<dbReference type="Proteomes" id="UP000051221">
    <property type="component" value="Unassembled WGS sequence"/>
</dbReference>
<evidence type="ECO:0000313" key="1">
    <source>
        <dbReference type="EMBL" id="KQH85862.1"/>
    </source>
</evidence>
<gene>
    <name evidence="1" type="ORF">AMR76_11315</name>
</gene>
<dbReference type="EMBL" id="LKHS01000009">
    <property type="protein sequence ID" value="KQH85862.1"/>
    <property type="molecule type" value="Genomic_DNA"/>
</dbReference>
<accession>A0A0Q2RPG0</accession>
<keyword evidence="2" id="KW-1185">Reference proteome</keyword>
<sequence>MAFGFSDVLLYDCIFGNVCKIDSCQLMRFGQNNMVNSVRVIAKSRIEKRQNKGKITLMPRLNRRDSAINPNMKVNRMLYGKFA</sequence>
<proteinExistence type="predicted"/>
<protein>
    <submittedName>
        <fullName evidence="1">Uncharacterized protein</fullName>
    </submittedName>
</protein>
<dbReference type="AlphaFoldDB" id="A0A0Q2RPG0"/>
<dbReference type="InParanoid" id="A0A0Q2RPG0"/>
<organism evidence="1 2">
    <name type="scientific">Vibrio furnissii</name>
    <dbReference type="NCBI Taxonomy" id="29494"/>
    <lineage>
        <taxon>Bacteria</taxon>
        <taxon>Pseudomonadati</taxon>
        <taxon>Pseudomonadota</taxon>
        <taxon>Gammaproteobacteria</taxon>
        <taxon>Vibrionales</taxon>
        <taxon>Vibrionaceae</taxon>
        <taxon>Vibrio</taxon>
    </lineage>
</organism>
<reference evidence="1 2" key="1">
    <citation type="submission" date="2015-08" db="EMBL/GenBank/DDBJ databases">
        <title>Antibacterial properties of a collection of Vibrionaceae strains.</title>
        <authorList>
            <person name="Giubergia S."/>
        </authorList>
    </citation>
    <scope>NUCLEOTIDE SEQUENCE [LARGE SCALE GENOMIC DNA]</scope>
    <source>
        <strain evidence="1 2">S0821</strain>
    </source>
</reference>
<comment type="caution">
    <text evidence="1">The sequence shown here is derived from an EMBL/GenBank/DDBJ whole genome shotgun (WGS) entry which is preliminary data.</text>
</comment>